<keyword evidence="5" id="KW-1185">Reference proteome</keyword>
<reference evidence="4 5" key="1">
    <citation type="journal article" date="2017" name="Nat. Ecol. Evol.">
        <title>Scallop genome provides insights into evolution of bilaterian karyotype and development.</title>
        <authorList>
            <person name="Wang S."/>
            <person name="Zhang J."/>
            <person name="Jiao W."/>
            <person name="Li J."/>
            <person name="Xun X."/>
            <person name="Sun Y."/>
            <person name="Guo X."/>
            <person name="Huan P."/>
            <person name="Dong B."/>
            <person name="Zhang L."/>
            <person name="Hu X."/>
            <person name="Sun X."/>
            <person name="Wang J."/>
            <person name="Zhao C."/>
            <person name="Wang Y."/>
            <person name="Wang D."/>
            <person name="Huang X."/>
            <person name="Wang R."/>
            <person name="Lv J."/>
            <person name="Li Y."/>
            <person name="Zhang Z."/>
            <person name="Liu B."/>
            <person name="Lu W."/>
            <person name="Hui Y."/>
            <person name="Liang J."/>
            <person name="Zhou Z."/>
            <person name="Hou R."/>
            <person name="Li X."/>
            <person name="Liu Y."/>
            <person name="Li H."/>
            <person name="Ning X."/>
            <person name="Lin Y."/>
            <person name="Zhao L."/>
            <person name="Xing Q."/>
            <person name="Dou J."/>
            <person name="Li Y."/>
            <person name="Mao J."/>
            <person name="Guo H."/>
            <person name="Dou H."/>
            <person name="Li T."/>
            <person name="Mu C."/>
            <person name="Jiang W."/>
            <person name="Fu Q."/>
            <person name="Fu X."/>
            <person name="Miao Y."/>
            <person name="Liu J."/>
            <person name="Yu Q."/>
            <person name="Li R."/>
            <person name="Liao H."/>
            <person name="Li X."/>
            <person name="Kong Y."/>
            <person name="Jiang Z."/>
            <person name="Chourrout D."/>
            <person name="Li R."/>
            <person name="Bao Z."/>
        </authorList>
    </citation>
    <scope>NUCLEOTIDE SEQUENCE [LARGE SCALE GENOMIC DNA]</scope>
    <source>
        <strain evidence="4 5">PY_sf001</strain>
    </source>
</reference>
<dbReference type="OrthoDB" id="6141375at2759"/>
<dbReference type="EMBL" id="NEDP02000981">
    <property type="protein sequence ID" value="OWF54566.1"/>
    <property type="molecule type" value="Genomic_DNA"/>
</dbReference>
<feature type="compositionally biased region" description="Polar residues" evidence="1">
    <location>
        <begin position="371"/>
        <end position="381"/>
    </location>
</feature>
<organism evidence="4 5">
    <name type="scientific">Mizuhopecten yessoensis</name>
    <name type="common">Japanese scallop</name>
    <name type="synonym">Patinopecten yessoensis</name>
    <dbReference type="NCBI Taxonomy" id="6573"/>
    <lineage>
        <taxon>Eukaryota</taxon>
        <taxon>Metazoa</taxon>
        <taxon>Spiralia</taxon>
        <taxon>Lophotrochozoa</taxon>
        <taxon>Mollusca</taxon>
        <taxon>Bivalvia</taxon>
        <taxon>Autobranchia</taxon>
        <taxon>Pteriomorphia</taxon>
        <taxon>Pectinida</taxon>
        <taxon>Pectinoidea</taxon>
        <taxon>Pectinidae</taxon>
        <taxon>Mizuhopecten</taxon>
    </lineage>
</organism>
<keyword evidence="2" id="KW-0472">Membrane</keyword>
<sequence length="430" mass="47662">MESGTWNLIFHLSVLFGILSFLASLTEAQLCTRSARVEAGKNVQRVPMIRRIPAQCSNWDRSWVWLTKIDCGTKYVTEFVNFPSRDPTYRTEYVCCPNDAECKHAAARNNGLNESDERFLAITFGSATAVLIIIGLVFIISFCHKRRNSFIFWSRSQDAYEATNGVEPTGCNMDSAGQNEYVSDDLKLVESEYEEICDVNQEWKKEKLPIFDKVCDPVENSSKLAGENSLPHTNGVLPVKVNSVSDQTESKPVCCTESVQPMDGNLIMADRLLSQSSNCADTQEMNLLHLTDFSDIKTQIDSESTDISSSKTNVKDSTIDSNLFVVDEATTVASESVVQPSCPPQPEEVGQGEHCGQGQTQYINVEGVNNDSITENNTNLSKGERSHSYEHLDPTTREDPSSSQTYEALIPVISPDNRLDLSTSPSTTES</sequence>
<comment type="caution">
    <text evidence="4">The sequence shown here is derived from an EMBL/GenBank/DDBJ whole genome shotgun (WGS) entry which is preliminary data.</text>
</comment>
<feature type="transmembrane region" description="Helical" evidence="2">
    <location>
        <begin position="119"/>
        <end position="143"/>
    </location>
</feature>
<accession>A0A210R0L6</accession>
<evidence type="ECO:0000256" key="2">
    <source>
        <dbReference type="SAM" id="Phobius"/>
    </source>
</evidence>
<dbReference type="AlphaFoldDB" id="A0A210R0L6"/>
<gene>
    <name evidence="4" type="ORF">KP79_PYT13442</name>
</gene>
<feature type="region of interest" description="Disordered" evidence="1">
    <location>
        <begin position="371"/>
        <end position="430"/>
    </location>
</feature>
<evidence type="ECO:0000256" key="1">
    <source>
        <dbReference type="SAM" id="MobiDB-lite"/>
    </source>
</evidence>
<keyword evidence="3" id="KW-0732">Signal</keyword>
<proteinExistence type="predicted"/>
<dbReference type="Proteomes" id="UP000242188">
    <property type="component" value="Unassembled WGS sequence"/>
</dbReference>
<feature type="chain" id="PRO_5013233539" evidence="3">
    <location>
        <begin position="29"/>
        <end position="430"/>
    </location>
</feature>
<evidence type="ECO:0000313" key="4">
    <source>
        <dbReference type="EMBL" id="OWF54566.1"/>
    </source>
</evidence>
<evidence type="ECO:0000256" key="3">
    <source>
        <dbReference type="SAM" id="SignalP"/>
    </source>
</evidence>
<feature type="compositionally biased region" description="Basic and acidic residues" evidence="1">
    <location>
        <begin position="382"/>
        <end position="400"/>
    </location>
</feature>
<evidence type="ECO:0000313" key="5">
    <source>
        <dbReference type="Proteomes" id="UP000242188"/>
    </source>
</evidence>
<keyword evidence="2" id="KW-1133">Transmembrane helix</keyword>
<name>A0A210R0L6_MIZYE</name>
<feature type="compositionally biased region" description="Polar residues" evidence="1">
    <location>
        <begin position="420"/>
        <end position="430"/>
    </location>
</feature>
<protein>
    <submittedName>
        <fullName evidence="4">Uncharacterized protein</fullName>
    </submittedName>
</protein>
<keyword evidence="2" id="KW-0812">Transmembrane</keyword>
<feature type="signal peptide" evidence="3">
    <location>
        <begin position="1"/>
        <end position="28"/>
    </location>
</feature>